<feature type="non-terminal residue" evidence="10">
    <location>
        <position position="1"/>
    </location>
</feature>
<dbReference type="InterPro" id="IPR020548">
    <property type="entry name" value="Fructose_bisphosphatase_AS"/>
</dbReference>
<dbReference type="AlphaFoldDB" id="Q7XYL0"/>
<dbReference type="GO" id="GO:0006000">
    <property type="term" value="P:fructose metabolic process"/>
    <property type="evidence" value="ECO:0007669"/>
    <property type="project" value="TreeGrafter"/>
</dbReference>
<dbReference type="GO" id="GO:0046872">
    <property type="term" value="F:metal ion binding"/>
    <property type="evidence" value="ECO:0007669"/>
    <property type="project" value="UniProtKB-KW"/>
</dbReference>
<keyword evidence="5" id="KW-0378">Hydrolase</keyword>
<comment type="similarity">
    <text evidence="3">Belongs to the FBPase class 1 family.</text>
</comment>
<dbReference type="GO" id="GO:0006002">
    <property type="term" value="P:fructose 6-phosphate metabolic process"/>
    <property type="evidence" value="ECO:0007669"/>
    <property type="project" value="TreeGrafter"/>
</dbReference>
<evidence type="ECO:0000259" key="9">
    <source>
        <dbReference type="Pfam" id="PF18913"/>
    </source>
</evidence>
<reference evidence="10" key="1">
    <citation type="journal article" date="2003" name="Proc. Natl. Acad. Sci. U.S.A.">
        <title>Lateral gene transfer and the evolution of plastid-targeted proteins in the secondary plastid-containing alga Bigelowiella natans.</title>
        <authorList>
            <person name="Archibald J.M."/>
            <person name="Rogers M.B."/>
            <person name="Toop M."/>
            <person name="Ishida K."/>
            <person name="Keeling P.J."/>
        </authorList>
    </citation>
    <scope>NUCLEOTIDE SEQUENCE</scope>
    <source>
        <strain evidence="10">CCMP 621</strain>
    </source>
</reference>
<feature type="domain" description="Fructose-1-6-bisphosphatase class 1 C-terminal" evidence="9">
    <location>
        <begin position="288"/>
        <end position="409"/>
    </location>
</feature>
<dbReference type="Pfam" id="PF18913">
    <property type="entry name" value="FBPase_C"/>
    <property type="match status" value="1"/>
</dbReference>
<evidence type="ECO:0000256" key="4">
    <source>
        <dbReference type="ARBA" id="ARBA00022723"/>
    </source>
</evidence>
<protein>
    <submittedName>
        <fullName evidence="10">Sedoheptulose-1,7 bisphosphatase</fullName>
    </submittedName>
</protein>
<organism evidence="10">
    <name type="scientific">Bigelowiella natans</name>
    <name type="common">Pedinomonas minutissima</name>
    <name type="synonym">Chlorarachnion sp. (strain CCMP621)</name>
    <dbReference type="NCBI Taxonomy" id="227086"/>
    <lineage>
        <taxon>Eukaryota</taxon>
        <taxon>Sar</taxon>
        <taxon>Rhizaria</taxon>
        <taxon>Cercozoa</taxon>
        <taxon>Chlorarachniophyceae</taxon>
        <taxon>Bigelowiella</taxon>
    </lineage>
</organism>
<dbReference type="GO" id="GO:0006094">
    <property type="term" value="P:gluconeogenesis"/>
    <property type="evidence" value="ECO:0007669"/>
    <property type="project" value="TreeGrafter"/>
</dbReference>
<dbReference type="HAMAP" id="MF_01855">
    <property type="entry name" value="FBPase_class1"/>
    <property type="match status" value="1"/>
</dbReference>
<dbReference type="FunFam" id="3.40.190.80:FF:000008">
    <property type="entry name" value="Sedoheptulose-1,7-bisphosphatase, chloroplastic"/>
    <property type="match status" value="1"/>
</dbReference>
<evidence type="ECO:0000256" key="7">
    <source>
        <dbReference type="ARBA" id="ARBA00023277"/>
    </source>
</evidence>
<dbReference type="GO" id="GO:0005737">
    <property type="term" value="C:cytoplasm"/>
    <property type="evidence" value="ECO:0007669"/>
    <property type="project" value="TreeGrafter"/>
</dbReference>
<evidence type="ECO:0000259" key="8">
    <source>
        <dbReference type="Pfam" id="PF00316"/>
    </source>
</evidence>
<dbReference type="GO" id="GO:0030388">
    <property type="term" value="P:fructose 1,6-bisphosphate metabolic process"/>
    <property type="evidence" value="ECO:0007669"/>
    <property type="project" value="TreeGrafter"/>
</dbReference>
<evidence type="ECO:0000256" key="2">
    <source>
        <dbReference type="ARBA" id="ARBA00005215"/>
    </source>
</evidence>
<evidence type="ECO:0000256" key="5">
    <source>
        <dbReference type="ARBA" id="ARBA00022801"/>
    </source>
</evidence>
<dbReference type="InterPro" id="IPR033391">
    <property type="entry name" value="FBPase_N"/>
</dbReference>
<dbReference type="PRINTS" id="PR01958">
    <property type="entry name" value="S17BPHPHTASE"/>
</dbReference>
<dbReference type="Pfam" id="PF00316">
    <property type="entry name" value="FBPase"/>
    <property type="match status" value="1"/>
</dbReference>
<evidence type="ECO:0000256" key="3">
    <source>
        <dbReference type="ARBA" id="ARBA00010941"/>
    </source>
</evidence>
<keyword evidence="4" id="KW-0479">Metal-binding</keyword>
<dbReference type="InterPro" id="IPR023079">
    <property type="entry name" value="SBPase"/>
</dbReference>
<dbReference type="PANTHER" id="PTHR11556:SF35">
    <property type="entry name" value="SEDOHEPTULOSE-1,7-BISPHOSPHATASE, CHLOROPLASTIC"/>
    <property type="match status" value="1"/>
</dbReference>
<comment type="cofactor">
    <cofactor evidence="1">
        <name>Mg(2+)</name>
        <dbReference type="ChEBI" id="CHEBI:18420"/>
    </cofactor>
</comment>
<dbReference type="PANTHER" id="PTHR11556">
    <property type="entry name" value="FRUCTOSE-1,6-BISPHOSPHATASE-RELATED"/>
    <property type="match status" value="1"/>
</dbReference>
<proteinExistence type="evidence at transcript level"/>
<feature type="domain" description="Fructose-1-6-bisphosphatase class I N-terminal" evidence="8">
    <location>
        <begin position="116"/>
        <end position="280"/>
    </location>
</feature>
<keyword evidence="7" id="KW-0119">Carbohydrate metabolism</keyword>
<comment type="pathway">
    <text evidence="2">Carbohydrate biosynthesis; Calvin cycle.</text>
</comment>
<name>Q7XYL0_BIGNA</name>
<accession>Q7XYL0</accession>
<dbReference type="Gene3D" id="3.40.190.80">
    <property type="match status" value="1"/>
</dbReference>
<dbReference type="EMBL" id="AY267670">
    <property type="protein sequence ID" value="AAP79184.1"/>
    <property type="molecule type" value="mRNA"/>
</dbReference>
<evidence type="ECO:0000256" key="6">
    <source>
        <dbReference type="ARBA" id="ARBA00022842"/>
    </source>
</evidence>
<dbReference type="CDD" id="cd00354">
    <property type="entry name" value="FBPase"/>
    <property type="match status" value="1"/>
</dbReference>
<evidence type="ECO:0000256" key="1">
    <source>
        <dbReference type="ARBA" id="ARBA00001946"/>
    </source>
</evidence>
<dbReference type="InterPro" id="IPR044015">
    <property type="entry name" value="FBPase_C_dom"/>
</dbReference>
<dbReference type="Gene3D" id="3.30.540.10">
    <property type="entry name" value="Fructose-1,6-Bisphosphatase, subunit A, domain 1"/>
    <property type="match status" value="1"/>
</dbReference>
<keyword evidence="6" id="KW-0460">Magnesium</keyword>
<dbReference type="PROSITE" id="PS00124">
    <property type="entry name" value="FBPASE"/>
    <property type="match status" value="1"/>
</dbReference>
<evidence type="ECO:0000313" key="10">
    <source>
        <dbReference type="EMBL" id="AAP79184.1"/>
    </source>
</evidence>
<dbReference type="GO" id="GO:0005986">
    <property type="term" value="P:sucrose biosynthetic process"/>
    <property type="evidence" value="ECO:0007669"/>
    <property type="project" value="TreeGrafter"/>
</dbReference>
<dbReference type="SUPFAM" id="SSF56655">
    <property type="entry name" value="Carbohydrate phosphatase"/>
    <property type="match status" value="1"/>
</dbReference>
<dbReference type="GO" id="GO:0042132">
    <property type="term" value="F:fructose 1,6-bisphosphate 1-phosphatase activity"/>
    <property type="evidence" value="ECO:0007669"/>
    <property type="project" value="TreeGrafter"/>
</dbReference>
<sequence>DSSLLLAKPSPSSSSRCAKISIAVNVALATIGFIAVASNGAPTQLAQPVRAANPTTFSAHSMAGISHMGMSAMRRPQQQFNFAPMNRGARHSMKMQAVESSVATEQSTTIEEFLANTEPKLQKAIMGMFSACKEIGYKIRTASCDKQACFNAFGDEQLAIDVLADNVIFENLRASGAVATASSEEEPTEVPLGGEGYSVAFDPLDGSSIIDTNFAVGTIFGNLGLDPRLTGIKGTEQKAAGLGVYGPRTTITLAVDGIQGAHEFLLIDDYSAKHGQWVLSQSFMSIGESKLFAPGNLRATKDNKGYEELFNYWYDNQYQLRYTGGMVPDVNQIMVKGKGVFVNAESKAAKAKLRLLYEVAPIGYVIEKAGGKSSDGEQSVLNIEVVGTEDRTQVAYGSAAEVDRFEQMVGKKYL</sequence>
<dbReference type="InterPro" id="IPR000146">
    <property type="entry name" value="FBPase_class-1"/>
</dbReference>